<gene>
    <name evidence="2" type="ORF">Pfra01_000488300</name>
</gene>
<evidence type="ECO:0000256" key="1">
    <source>
        <dbReference type="SAM" id="MobiDB-lite"/>
    </source>
</evidence>
<feature type="region of interest" description="Disordered" evidence="1">
    <location>
        <begin position="35"/>
        <end position="101"/>
    </location>
</feature>
<reference evidence="2" key="1">
    <citation type="submission" date="2023-04" db="EMBL/GenBank/DDBJ databases">
        <title>Phytophthora fragariaefolia NBRC 109709.</title>
        <authorList>
            <person name="Ichikawa N."/>
            <person name="Sato H."/>
            <person name="Tonouchi N."/>
        </authorList>
    </citation>
    <scope>NUCLEOTIDE SEQUENCE</scope>
    <source>
        <strain evidence="2">NBRC 109709</strain>
    </source>
</reference>
<organism evidence="2 3">
    <name type="scientific">Phytophthora fragariaefolia</name>
    <dbReference type="NCBI Taxonomy" id="1490495"/>
    <lineage>
        <taxon>Eukaryota</taxon>
        <taxon>Sar</taxon>
        <taxon>Stramenopiles</taxon>
        <taxon>Oomycota</taxon>
        <taxon>Peronosporomycetes</taxon>
        <taxon>Peronosporales</taxon>
        <taxon>Peronosporaceae</taxon>
        <taxon>Phytophthora</taxon>
    </lineage>
</organism>
<comment type="caution">
    <text evidence="2">The sequence shown here is derived from an EMBL/GenBank/DDBJ whole genome shotgun (WGS) entry which is preliminary data.</text>
</comment>
<name>A0A9W6U0E4_9STRA</name>
<proteinExistence type="predicted"/>
<accession>A0A9W6U0E4</accession>
<evidence type="ECO:0000313" key="2">
    <source>
        <dbReference type="EMBL" id="GMF26204.1"/>
    </source>
</evidence>
<keyword evidence="3" id="KW-1185">Reference proteome</keyword>
<dbReference type="EMBL" id="BSXT01000384">
    <property type="protein sequence ID" value="GMF26204.1"/>
    <property type="molecule type" value="Genomic_DNA"/>
</dbReference>
<evidence type="ECO:0000313" key="3">
    <source>
        <dbReference type="Proteomes" id="UP001165121"/>
    </source>
</evidence>
<sequence>MSTELTALPEKTFCEALDQLDTWWGNLRQRNIAMPRVPAENDTEDEANDSKVPSTQMAEHANGSAEEEYDAVVHTVSLSTSSQEKKTVATRKPSNKSTKTM</sequence>
<protein>
    <submittedName>
        <fullName evidence="2">Unnamed protein product</fullName>
    </submittedName>
</protein>
<dbReference type="AlphaFoldDB" id="A0A9W6U0E4"/>
<dbReference type="Proteomes" id="UP001165121">
    <property type="component" value="Unassembled WGS sequence"/>
</dbReference>